<comment type="caution">
    <text evidence="1">The sequence shown here is derived from an EMBL/GenBank/DDBJ whole genome shotgun (WGS) entry which is preliminary data.</text>
</comment>
<dbReference type="Proteomes" id="UP000250919">
    <property type="component" value="Unassembled WGS sequence"/>
</dbReference>
<dbReference type="EMBL" id="NSCM01000025">
    <property type="protein sequence ID" value="RAX11072.1"/>
    <property type="molecule type" value="Genomic_DNA"/>
</dbReference>
<gene>
    <name evidence="1" type="ORF">CKY02_14240</name>
</gene>
<dbReference type="AlphaFoldDB" id="A0A329X5Z9"/>
<accession>A0A329X5Z9</accession>
<organism evidence="1 2">
    <name type="scientific">Photorhabdus bodei</name>
    <dbReference type="NCBI Taxonomy" id="2029681"/>
    <lineage>
        <taxon>Bacteria</taxon>
        <taxon>Pseudomonadati</taxon>
        <taxon>Pseudomonadota</taxon>
        <taxon>Gammaproteobacteria</taxon>
        <taxon>Enterobacterales</taxon>
        <taxon>Morganellaceae</taxon>
        <taxon>Photorhabdus</taxon>
    </lineage>
</organism>
<sequence>MHLLCESTVVESYEKCLKVIRWINPSNLKLLSIIENNIKMSELCSIHSLWKNKQLSTGLSSLPIITGWGDENKLYPSSFKLPLCWLHSLTPVT</sequence>
<proteinExistence type="predicted"/>
<evidence type="ECO:0000313" key="1">
    <source>
        <dbReference type="EMBL" id="RAX11072.1"/>
    </source>
</evidence>
<reference evidence="1 2" key="1">
    <citation type="journal article" date="2018" name="Int. J. Syst. Evol. Microbiol.">
        <title>Whole-genome-based revisit of Photorhabdus phylogeny: proposal for the elevation of most Photorhabdus subspecies to the species level and description of one novel species Photorhabdus bodei sp. nov., and one novel subspecies Photorhabdus laumondii subsp. clarkei subsp. nov.</title>
        <authorList>
            <person name="Machado R.A.R."/>
            <person name="Wuthrich D."/>
            <person name="Kuhnert P."/>
            <person name="Arce C.C.M."/>
            <person name="Thonen L."/>
            <person name="Ruiz C."/>
            <person name="Zhang X."/>
            <person name="Robert C.A.M."/>
            <person name="Karimi J."/>
            <person name="Kamali S."/>
            <person name="Ma J."/>
            <person name="Bruggmann R."/>
            <person name="Erb M."/>
        </authorList>
    </citation>
    <scope>NUCLEOTIDE SEQUENCE [LARGE SCALE GENOMIC DNA]</scope>
    <source>
        <strain evidence="1 2">LJ24-63</strain>
    </source>
</reference>
<name>A0A329X5Z9_9GAMM</name>
<evidence type="ECO:0000313" key="2">
    <source>
        <dbReference type="Proteomes" id="UP000250919"/>
    </source>
</evidence>
<protein>
    <submittedName>
        <fullName evidence="1">Uncharacterized protein</fullName>
    </submittedName>
</protein>